<comment type="catalytic activity">
    <reaction evidence="7">
        <text>alpha-D-mannose 1-phosphate + GTP + H(+) = GDP-alpha-D-mannose + diphosphate</text>
        <dbReference type="Rhea" id="RHEA:15229"/>
        <dbReference type="ChEBI" id="CHEBI:15378"/>
        <dbReference type="ChEBI" id="CHEBI:33019"/>
        <dbReference type="ChEBI" id="CHEBI:37565"/>
        <dbReference type="ChEBI" id="CHEBI:57527"/>
        <dbReference type="ChEBI" id="CHEBI:58409"/>
        <dbReference type="EC" id="2.7.7.13"/>
    </reaction>
</comment>
<dbReference type="InterPro" id="IPR029044">
    <property type="entry name" value="Nucleotide-diphossugar_trans"/>
</dbReference>
<evidence type="ECO:0000256" key="5">
    <source>
        <dbReference type="ARBA" id="ARBA00022741"/>
    </source>
</evidence>
<proteinExistence type="inferred from homology"/>
<dbReference type="AlphaFoldDB" id="A0A7C3RC70"/>
<evidence type="ECO:0000256" key="8">
    <source>
        <dbReference type="RuleBase" id="RU004190"/>
    </source>
</evidence>
<evidence type="ECO:0000256" key="1">
    <source>
        <dbReference type="ARBA" id="ARBA00006115"/>
    </source>
</evidence>
<dbReference type="Pfam" id="PF22640">
    <property type="entry name" value="ManC_GMP_beta-helix"/>
    <property type="match status" value="1"/>
</dbReference>
<dbReference type="SUPFAM" id="SSF51182">
    <property type="entry name" value="RmlC-like cupins"/>
    <property type="match status" value="1"/>
</dbReference>
<dbReference type="InterPro" id="IPR006375">
    <property type="entry name" value="Man1P_GuaTrfase/Man6P_Isoase"/>
</dbReference>
<organism evidence="12">
    <name type="scientific">Archaeoglobus fulgidus</name>
    <dbReference type="NCBI Taxonomy" id="2234"/>
    <lineage>
        <taxon>Archaea</taxon>
        <taxon>Methanobacteriati</taxon>
        <taxon>Methanobacteriota</taxon>
        <taxon>Archaeoglobi</taxon>
        <taxon>Archaeoglobales</taxon>
        <taxon>Archaeoglobaceae</taxon>
        <taxon>Archaeoglobus</taxon>
    </lineage>
</organism>
<dbReference type="InterPro" id="IPR054566">
    <property type="entry name" value="ManC/GMP-like_b-helix"/>
</dbReference>
<evidence type="ECO:0000256" key="2">
    <source>
        <dbReference type="ARBA" id="ARBA00012387"/>
    </source>
</evidence>
<dbReference type="GO" id="GO:0000271">
    <property type="term" value="P:polysaccharide biosynthetic process"/>
    <property type="evidence" value="ECO:0007669"/>
    <property type="project" value="InterPro"/>
</dbReference>
<evidence type="ECO:0000313" key="12">
    <source>
        <dbReference type="EMBL" id="HFW32227.1"/>
    </source>
</evidence>
<keyword evidence="3 12" id="KW-0808">Transferase</keyword>
<feature type="domain" description="Mannose-6-phosphate isomerase type II C-terminal" evidence="10">
    <location>
        <begin position="327"/>
        <end position="441"/>
    </location>
</feature>
<evidence type="ECO:0000256" key="4">
    <source>
        <dbReference type="ARBA" id="ARBA00022695"/>
    </source>
</evidence>
<dbReference type="GO" id="GO:0009298">
    <property type="term" value="P:GDP-mannose biosynthetic process"/>
    <property type="evidence" value="ECO:0007669"/>
    <property type="project" value="TreeGrafter"/>
</dbReference>
<dbReference type="SUPFAM" id="SSF53448">
    <property type="entry name" value="Nucleotide-diphospho-sugar transferases"/>
    <property type="match status" value="1"/>
</dbReference>
<dbReference type="InterPro" id="IPR049577">
    <property type="entry name" value="GMPP_N"/>
</dbReference>
<accession>A0A7C3RC70</accession>
<dbReference type="PANTHER" id="PTHR46390:SF1">
    <property type="entry name" value="MANNOSE-1-PHOSPHATE GUANYLYLTRANSFERASE"/>
    <property type="match status" value="1"/>
</dbReference>
<dbReference type="EMBL" id="DTLB01000027">
    <property type="protein sequence ID" value="HFW32227.1"/>
    <property type="molecule type" value="Genomic_DNA"/>
</dbReference>
<keyword evidence="12" id="KW-0413">Isomerase</keyword>
<evidence type="ECO:0000256" key="3">
    <source>
        <dbReference type="ARBA" id="ARBA00022679"/>
    </source>
</evidence>
<dbReference type="NCBIfam" id="TIGR01479">
    <property type="entry name" value="GMP_PMI"/>
    <property type="match status" value="1"/>
</dbReference>
<keyword evidence="4 12" id="KW-0548">Nucleotidyltransferase</keyword>
<comment type="caution">
    <text evidence="12">The sequence shown here is derived from an EMBL/GenBank/DDBJ whole genome shotgun (WGS) entry which is preliminary data.</text>
</comment>
<evidence type="ECO:0000256" key="6">
    <source>
        <dbReference type="ARBA" id="ARBA00023134"/>
    </source>
</evidence>
<dbReference type="InterPro" id="IPR051161">
    <property type="entry name" value="Mannose-6P_isomerase_type2"/>
</dbReference>
<keyword evidence="6" id="KW-0342">GTP-binding</keyword>
<dbReference type="CDD" id="cd02509">
    <property type="entry name" value="GDP-M1P_Guanylyltransferase"/>
    <property type="match status" value="1"/>
</dbReference>
<dbReference type="GO" id="GO:0016853">
    <property type="term" value="F:isomerase activity"/>
    <property type="evidence" value="ECO:0007669"/>
    <property type="project" value="UniProtKB-KW"/>
</dbReference>
<dbReference type="GO" id="GO:0004475">
    <property type="term" value="F:mannose-1-phosphate guanylyltransferase (GTP) activity"/>
    <property type="evidence" value="ECO:0007669"/>
    <property type="project" value="UniProtKB-EC"/>
</dbReference>
<evidence type="ECO:0000259" key="9">
    <source>
        <dbReference type="Pfam" id="PF00483"/>
    </source>
</evidence>
<dbReference type="PANTHER" id="PTHR46390">
    <property type="entry name" value="MANNOSE-1-PHOSPHATE GUANYLYLTRANSFERASE"/>
    <property type="match status" value="1"/>
</dbReference>
<keyword evidence="5" id="KW-0547">Nucleotide-binding</keyword>
<dbReference type="InterPro" id="IPR005835">
    <property type="entry name" value="NTP_transferase_dom"/>
</dbReference>
<dbReference type="Gene3D" id="2.60.120.10">
    <property type="entry name" value="Jelly Rolls"/>
    <property type="match status" value="1"/>
</dbReference>
<reference evidence="12" key="1">
    <citation type="journal article" date="2020" name="mSystems">
        <title>Genome- and Community-Level Interaction Insights into Carbon Utilization and Element Cycling Functions of Hydrothermarchaeota in Hydrothermal Sediment.</title>
        <authorList>
            <person name="Zhou Z."/>
            <person name="Liu Y."/>
            <person name="Xu W."/>
            <person name="Pan J."/>
            <person name="Luo Z.H."/>
            <person name="Li M."/>
        </authorList>
    </citation>
    <scope>NUCLEOTIDE SEQUENCE [LARGE SCALE GENOMIC DNA]</scope>
    <source>
        <strain evidence="12">SpSt-87</strain>
    </source>
</reference>
<dbReference type="EC" id="2.7.7.13" evidence="2"/>
<dbReference type="Pfam" id="PF01050">
    <property type="entry name" value="MannoseP_isomer"/>
    <property type="match status" value="1"/>
</dbReference>
<feature type="domain" description="MannoseP isomerase/GMP-like beta-helix" evidence="11">
    <location>
        <begin position="272"/>
        <end position="322"/>
    </location>
</feature>
<feature type="domain" description="Nucleotidyl transferase" evidence="9">
    <location>
        <begin position="2"/>
        <end position="263"/>
    </location>
</feature>
<gene>
    <name evidence="12" type="ORF">ENW66_04660</name>
</gene>
<name>A0A7C3RC70_ARCFL</name>
<evidence type="ECO:0000256" key="7">
    <source>
        <dbReference type="ARBA" id="ARBA00047343"/>
    </source>
</evidence>
<dbReference type="Gene3D" id="3.90.550.10">
    <property type="entry name" value="Spore Coat Polysaccharide Biosynthesis Protein SpsA, Chain A"/>
    <property type="match status" value="1"/>
</dbReference>
<comment type="similarity">
    <text evidence="1 8">Belongs to the mannose-6-phosphate isomerase type 2 family.</text>
</comment>
<dbReference type="FunFam" id="2.60.120.10:FF:000032">
    <property type="entry name" value="Mannose-1-phosphate guanylyltransferase/mannose-6-phosphate isomerase"/>
    <property type="match status" value="1"/>
</dbReference>
<dbReference type="Pfam" id="PF00483">
    <property type="entry name" value="NTP_transferase"/>
    <property type="match status" value="1"/>
</dbReference>
<dbReference type="InterPro" id="IPR011051">
    <property type="entry name" value="RmlC_Cupin_sf"/>
</dbReference>
<protein>
    <recommendedName>
        <fullName evidence="2">mannose-1-phosphate guanylyltransferase</fullName>
        <ecNumber evidence="2">2.7.7.13</ecNumber>
    </recommendedName>
</protein>
<evidence type="ECO:0000259" key="10">
    <source>
        <dbReference type="Pfam" id="PF01050"/>
    </source>
</evidence>
<dbReference type="InterPro" id="IPR001538">
    <property type="entry name" value="Man6P_isomerase-2_C"/>
</dbReference>
<dbReference type="InterPro" id="IPR014710">
    <property type="entry name" value="RmlC-like_jellyroll"/>
</dbReference>
<sequence>MKTIILAGGKGTRIWPLSRELMPKQFIRLFSESLFQKTVRRALYHSSPDEIYVITNKEYRFRVLDDLEDLGLKIPEDNLILEPEAKNTLPAICLGIRAAGDGKFAVLPSDHLIEADEEYLKAFKTAERLSESYIVTFGITPTKPHTGYGYIRPGRKINGGFEVEEFREKPSAELAEEYVSKGYLWNSGMFVLDSRVFIEELEKHAPEFIRVLEDGEKAYQHISEASVDYAVLEKSERVAVVPIRTLWSDLGNFDSIYEVMEKDGDGNAVSGGDCIAINSKNNLIIAHRLTALIGVEDSIIVDTDDALLIAKRGEAERVRDVYRLLAGRKVVEVHRSVHRPWGGYTVLEENNGYKIKRITVKPGRRLSLQRHYHRSEHWVVVRGTARIIVDGREILLRSGESTFVPAGAIHRIENPGKVPLEVIEIQIGEYLEEDDIERFEDDYGR</sequence>
<evidence type="ECO:0000259" key="11">
    <source>
        <dbReference type="Pfam" id="PF22640"/>
    </source>
</evidence>
<dbReference type="CDD" id="cd02213">
    <property type="entry name" value="cupin_PMI_typeII_C"/>
    <property type="match status" value="1"/>
</dbReference>
<dbReference type="GO" id="GO:0005525">
    <property type="term" value="F:GTP binding"/>
    <property type="evidence" value="ECO:0007669"/>
    <property type="project" value="UniProtKB-KW"/>
</dbReference>